<evidence type="ECO:0000256" key="1">
    <source>
        <dbReference type="ARBA" id="ARBA00001974"/>
    </source>
</evidence>
<evidence type="ECO:0000259" key="5">
    <source>
        <dbReference type="Pfam" id="PF01494"/>
    </source>
</evidence>
<protein>
    <submittedName>
        <fullName evidence="6">3-(3-hydroxyphenyl)propionate hydroxylase</fullName>
    </submittedName>
</protein>
<evidence type="ECO:0000256" key="3">
    <source>
        <dbReference type="ARBA" id="ARBA00022630"/>
    </source>
</evidence>
<reference evidence="7" key="1">
    <citation type="journal article" date="2019" name="Int. J. Syst. Evol. Microbiol.">
        <title>The Global Catalogue of Microorganisms (GCM) 10K type strain sequencing project: providing services to taxonomists for standard genome sequencing and annotation.</title>
        <authorList>
            <consortium name="The Broad Institute Genomics Platform"/>
            <consortium name="The Broad Institute Genome Sequencing Center for Infectious Disease"/>
            <person name="Wu L."/>
            <person name="Ma J."/>
        </authorList>
    </citation>
    <scope>NUCLEOTIDE SEQUENCE [LARGE SCALE GENOMIC DNA]</scope>
    <source>
        <strain evidence="7">CGMCC 4.7683</strain>
    </source>
</reference>
<dbReference type="Proteomes" id="UP000635387">
    <property type="component" value="Unassembled WGS sequence"/>
</dbReference>
<feature type="domain" description="FAD-binding" evidence="5">
    <location>
        <begin position="4"/>
        <end position="345"/>
    </location>
</feature>
<dbReference type="InterPro" id="IPR002938">
    <property type="entry name" value="FAD-bd"/>
</dbReference>
<dbReference type="Pfam" id="PF01494">
    <property type="entry name" value="FAD_binding_3"/>
    <property type="match status" value="1"/>
</dbReference>
<comment type="similarity">
    <text evidence="2">Belongs to the PheA/TfdB FAD monooxygenase family.</text>
</comment>
<evidence type="ECO:0000313" key="6">
    <source>
        <dbReference type="EMBL" id="GHH00768.1"/>
    </source>
</evidence>
<dbReference type="SUPFAM" id="SSF52833">
    <property type="entry name" value="Thioredoxin-like"/>
    <property type="match status" value="1"/>
</dbReference>
<dbReference type="Pfam" id="PF21274">
    <property type="entry name" value="Rng_hyd_C"/>
    <property type="match status" value="1"/>
</dbReference>
<accession>A0ABQ3L2W1</accession>
<keyword evidence="7" id="KW-1185">Reference proteome</keyword>
<keyword evidence="4" id="KW-0274">FAD</keyword>
<comment type="caution">
    <text evidence="6">The sequence shown here is derived from an EMBL/GenBank/DDBJ whole genome shotgun (WGS) entry which is preliminary data.</text>
</comment>
<dbReference type="PANTHER" id="PTHR43004">
    <property type="entry name" value="TRK SYSTEM POTASSIUM UPTAKE PROTEIN"/>
    <property type="match status" value="1"/>
</dbReference>
<dbReference type="RefSeq" id="WP_191250482.1">
    <property type="nucleotide sequence ID" value="NZ_BNAY01000001.1"/>
</dbReference>
<dbReference type="EMBL" id="BNAY01000001">
    <property type="protein sequence ID" value="GHH00768.1"/>
    <property type="molecule type" value="Genomic_DNA"/>
</dbReference>
<evidence type="ECO:0000313" key="7">
    <source>
        <dbReference type="Proteomes" id="UP000635387"/>
    </source>
</evidence>
<dbReference type="InterPro" id="IPR050641">
    <property type="entry name" value="RIFMO-like"/>
</dbReference>
<dbReference type="Gene3D" id="3.50.50.60">
    <property type="entry name" value="FAD/NAD(P)-binding domain"/>
    <property type="match status" value="1"/>
</dbReference>
<keyword evidence="3" id="KW-0285">Flavoprotein</keyword>
<dbReference type="PRINTS" id="PR00420">
    <property type="entry name" value="RNGMNOXGNASE"/>
</dbReference>
<dbReference type="NCBIfam" id="NF004832">
    <property type="entry name" value="PRK06184.1"/>
    <property type="match status" value="1"/>
</dbReference>
<dbReference type="InterPro" id="IPR036249">
    <property type="entry name" value="Thioredoxin-like_sf"/>
</dbReference>
<evidence type="ECO:0000256" key="4">
    <source>
        <dbReference type="ARBA" id="ARBA00022827"/>
    </source>
</evidence>
<dbReference type="Gene3D" id="3.30.70.2450">
    <property type="match status" value="1"/>
</dbReference>
<dbReference type="Gene3D" id="3.40.30.120">
    <property type="match status" value="1"/>
</dbReference>
<dbReference type="SUPFAM" id="SSF51905">
    <property type="entry name" value="FAD/NAD(P)-binding domain"/>
    <property type="match status" value="1"/>
</dbReference>
<proteinExistence type="inferred from homology"/>
<name>A0ABQ3L2W1_9PSEU</name>
<comment type="cofactor">
    <cofactor evidence="1">
        <name>FAD</name>
        <dbReference type="ChEBI" id="CHEBI:57692"/>
    </cofactor>
</comment>
<dbReference type="InterPro" id="IPR036188">
    <property type="entry name" value="FAD/NAD-bd_sf"/>
</dbReference>
<sequence length="505" mass="54135">MNSVNVLVVGAGPTGLTLACDLARRGVSVRIIDRDVKFTTASRGKAGIQPRTQEVFDDFGVVDRVLGVGTTRLPFRRYHRDQIVSEAIPYEANDPRPDAPYRRLLFVRQSLVEGILRDKLAETGHTVETGVELLRFEQSAEGVKATLGSAEGSEEVTADYLVGCDGGASIVRKSLGLEFRGFTEEDRKLLVGDVEVDGLDPDAWYQWYDMERGILLLCPLADTGTWQIQASPPMDADGVPMGPSLEALQSAVDRITGMPIRLGNPTWMSTMKRNVRMVDTLRVDRVFLAGDAAHVHPVTAALGANTGVQDAYNLSWKLARVLGGADDGLLDTYERERVPIAEWTLKTACDAGDLIFEAMLAGKGGAEKGLTEESLQLGLHYRGGPLSRDLVEGGALRAGDRAPDSPCPGAVDGAATLFDVFRGPHLTLVGVGAGTAAALAAVAERQPGDVRTVLLNDHPEAYAAEEDRLVLVRPDGYIGLVAAADDAQSVLDYLAALDSFALVED</sequence>
<organism evidence="6 7">
    <name type="scientific">Amycolatopsis oliviviridis</name>
    <dbReference type="NCBI Taxonomy" id="1471590"/>
    <lineage>
        <taxon>Bacteria</taxon>
        <taxon>Bacillati</taxon>
        <taxon>Actinomycetota</taxon>
        <taxon>Actinomycetes</taxon>
        <taxon>Pseudonocardiales</taxon>
        <taxon>Pseudonocardiaceae</taxon>
        <taxon>Amycolatopsis</taxon>
    </lineage>
</organism>
<gene>
    <name evidence="6" type="primary">mhpA</name>
    <name evidence="6" type="ORF">GCM10017790_00200</name>
</gene>
<evidence type="ECO:0000256" key="2">
    <source>
        <dbReference type="ARBA" id="ARBA00007801"/>
    </source>
</evidence>
<dbReference type="PANTHER" id="PTHR43004:SF19">
    <property type="entry name" value="BINDING MONOOXYGENASE, PUTATIVE (JCVI)-RELATED"/>
    <property type="match status" value="1"/>
</dbReference>